<reference evidence="2 3" key="1">
    <citation type="submission" date="2024-01" db="EMBL/GenBank/DDBJ databases">
        <title>A draft genome for a cacao thread blight-causing isolate of Paramarasmius palmivorus.</title>
        <authorList>
            <person name="Baruah I.K."/>
            <person name="Bukari Y."/>
            <person name="Amoako-Attah I."/>
            <person name="Meinhardt L.W."/>
            <person name="Bailey B.A."/>
            <person name="Cohen S.P."/>
        </authorList>
    </citation>
    <scope>NUCLEOTIDE SEQUENCE [LARGE SCALE GENOMIC DNA]</scope>
    <source>
        <strain evidence="2 3">GH-12</strain>
    </source>
</reference>
<gene>
    <name evidence="2" type="ORF">VNI00_015868</name>
</gene>
<proteinExistence type="predicted"/>
<evidence type="ECO:0000256" key="1">
    <source>
        <dbReference type="SAM" id="MobiDB-lite"/>
    </source>
</evidence>
<feature type="region of interest" description="Disordered" evidence="1">
    <location>
        <begin position="58"/>
        <end position="118"/>
    </location>
</feature>
<evidence type="ECO:0000313" key="3">
    <source>
        <dbReference type="Proteomes" id="UP001383192"/>
    </source>
</evidence>
<accession>A0AAW0BJ87</accession>
<evidence type="ECO:0000313" key="2">
    <source>
        <dbReference type="EMBL" id="KAK7025953.1"/>
    </source>
</evidence>
<feature type="compositionally biased region" description="Basic and acidic residues" evidence="1">
    <location>
        <begin position="85"/>
        <end position="99"/>
    </location>
</feature>
<dbReference type="EMBL" id="JAYKXP010000110">
    <property type="protein sequence ID" value="KAK7025953.1"/>
    <property type="molecule type" value="Genomic_DNA"/>
</dbReference>
<organism evidence="2 3">
    <name type="scientific">Paramarasmius palmivorus</name>
    <dbReference type="NCBI Taxonomy" id="297713"/>
    <lineage>
        <taxon>Eukaryota</taxon>
        <taxon>Fungi</taxon>
        <taxon>Dikarya</taxon>
        <taxon>Basidiomycota</taxon>
        <taxon>Agaricomycotina</taxon>
        <taxon>Agaricomycetes</taxon>
        <taxon>Agaricomycetidae</taxon>
        <taxon>Agaricales</taxon>
        <taxon>Marasmiineae</taxon>
        <taxon>Marasmiaceae</taxon>
        <taxon>Paramarasmius</taxon>
    </lineage>
</organism>
<name>A0AAW0BJ87_9AGAR</name>
<protein>
    <submittedName>
        <fullName evidence="2">Uncharacterized protein</fullName>
    </submittedName>
</protein>
<keyword evidence="3" id="KW-1185">Reference proteome</keyword>
<dbReference type="AlphaFoldDB" id="A0AAW0BJ87"/>
<sequence length="118" mass="12772">MLYSLSLQSDGDFLIKLGLSNGSRESDAEAAVLEEIVVDCSSYSGSGDLVIRLANLGPDITPKTSNANKSMKEGKSTEASAIGTKPDKWDQKRARHEPEVVPDSEDERESSKRVKSKS</sequence>
<comment type="caution">
    <text evidence="2">The sequence shown here is derived from an EMBL/GenBank/DDBJ whole genome shotgun (WGS) entry which is preliminary data.</text>
</comment>
<dbReference type="Proteomes" id="UP001383192">
    <property type="component" value="Unassembled WGS sequence"/>
</dbReference>